<keyword evidence="3" id="KW-1185">Reference proteome</keyword>
<feature type="signal peptide" evidence="1">
    <location>
        <begin position="1"/>
        <end position="20"/>
    </location>
</feature>
<organism evidence="2 3">
    <name type="scientific">Marinobacter xiaoshiensis</name>
    <dbReference type="NCBI Taxonomy" id="3073652"/>
    <lineage>
        <taxon>Bacteria</taxon>
        <taxon>Pseudomonadati</taxon>
        <taxon>Pseudomonadota</taxon>
        <taxon>Gammaproteobacteria</taxon>
        <taxon>Pseudomonadales</taxon>
        <taxon>Marinobacteraceae</taxon>
        <taxon>Marinobacter</taxon>
    </lineage>
</organism>
<dbReference type="InterPro" id="IPR011045">
    <property type="entry name" value="N2O_reductase_N"/>
</dbReference>
<sequence length="403" mass="45384">MRPIRVSLILLIALSFNALAGTGSNAREAVFVGNNWEGMIDVIDAETYERIGRINGIPDRRKRLREIIWRPDKLFFFQVVRHLIGEGNDQYVDDMYSTRDGKLLIVSRPSFADVVAIDIATNRIVWRFEVEGYRSDHMALSPDGTEVAVSASTGKVVHILDVRTGKERGRFPTGDSPHENVYSKDGKKIYHASIGHVFTLADRGALRDIKGNRIFKVVNADTLEEIKSFDISDKLAEAGYPGMSPAIRPMAHTEDEKFFYFQLSFFHGFAEYDMENDRITRVADLPNLVPNLPVERYVNDSAHHGISMGGNDEKLCVAGTMSDYVAIVDRESFEYEILEGLGKKPYWITRDKSGENCFVSWSGTDQISVINIERAEEIARVDVGDHPQRIREGSVPQGWGTGY</sequence>
<comment type="caution">
    <text evidence="2">The sequence shown here is derived from an EMBL/GenBank/DDBJ whole genome shotgun (WGS) entry which is preliminary data.</text>
</comment>
<dbReference type="RefSeq" id="WP_310966765.1">
    <property type="nucleotide sequence ID" value="NZ_JAVMBO010000018.1"/>
</dbReference>
<dbReference type="SUPFAM" id="SSF50974">
    <property type="entry name" value="Nitrous oxide reductase, N-terminal domain"/>
    <property type="match status" value="1"/>
</dbReference>
<keyword evidence="1" id="KW-0732">Signal</keyword>
<name>A0ABU2HKF7_9GAMM</name>
<feature type="chain" id="PRO_5046471449" description="Serine/threonine protein kinase" evidence="1">
    <location>
        <begin position="21"/>
        <end position="403"/>
    </location>
</feature>
<evidence type="ECO:0000313" key="3">
    <source>
        <dbReference type="Proteomes" id="UP001267407"/>
    </source>
</evidence>
<protein>
    <recommendedName>
        <fullName evidence="4">Serine/threonine protein kinase</fullName>
    </recommendedName>
</protein>
<gene>
    <name evidence="2" type="ORF">RKA07_15550</name>
</gene>
<evidence type="ECO:0008006" key="4">
    <source>
        <dbReference type="Google" id="ProtNLM"/>
    </source>
</evidence>
<dbReference type="InterPro" id="IPR051200">
    <property type="entry name" value="Host-pathogen_enzymatic-act"/>
</dbReference>
<evidence type="ECO:0000313" key="2">
    <source>
        <dbReference type="EMBL" id="MDS1311517.1"/>
    </source>
</evidence>
<proteinExistence type="predicted"/>
<accession>A0ABU2HKF7</accession>
<dbReference type="EMBL" id="JAVMBO010000018">
    <property type="protein sequence ID" value="MDS1311517.1"/>
    <property type="molecule type" value="Genomic_DNA"/>
</dbReference>
<dbReference type="Proteomes" id="UP001267407">
    <property type="component" value="Unassembled WGS sequence"/>
</dbReference>
<dbReference type="PANTHER" id="PTHR47197">
    <property type="entry name" value="PROTEIN NIRF"/>
    <property type="match status" value="1"/>
</dbReference>
<dbReference type="Gene3D" id="2.130.10.10">
    <property type="entry name" value="YVTN repeat-like/Quinoprotein amine dehydrogenase"/>
    <property type="match status" value="2"/>
</dbReference>
<dbReference type="InterPro" id="IPR015943">
    <property type="entry name" value="WD40/YVTN_repeat-like_dom_sf"/>
</dbReference>
<reference evidence="2" key="1">
    <citation type="submission" date="2023-09" db="EMBL/GenBank/DDBJ databases">
        <title>Marinobacter sediminicola sp. nov. and Marinobacter maritimum sp. nov., isolated from marine sediment.</title>
        <authorList>
            <person name="An J."/>
        </authorList>
    </citation>
    <scope>NUCLEOTIDE SEQUENCE</scope>
    <source>
        <strain evidence="2">F60267</strain>
    </source>
</reference>
<dbReference type="PANTHER" id="PTHR47197:SF3">
    <property type="entry name" value="DIHYDRO-HEME D1 DEHYDROGENASE"/>
    <property type="match status" value="1"/>
</dbReference>
<evidence type="ECO:0000256" key="1">
    <source>
        <dbReference type="SAM" id="SignalP"/>
    </source>
</evidence>